<accession>F6FWC9</accession>
<dbReference type="SUPFAM" id="SSF53474">
    <property type="entry name" value="alpha/beta-Hydrolases"/>
    <property type="match status" value="1"/>
</dbReference>
<evidence type="ECO:0000313" key="3">
    <source>
        <dbReference type="EMBL" id="AEG43473.1"/>
    </source>
</evidence>
<gene>
    <name evidence="3" type="ordered locus">Isova_0686</name>
</gene>
<dbReference type="eggNOG" id="COG2267">
    <property type="taxonomic scope" value="Bacteria"/>
</dbReference>
<dbReference type="Pfam" id="PF12697">
    <property type="entry name" value="Abhydrolase_6"/>
    <property type="match status" value="1"/>
</dbReference>
<dbReference type="HOGENOM" id="CLU_020336_50_4_11"/>
<organism evidence="4">
    <name type="scientific">Isoptericola variabilis (strain 225)</name>
    <dbReference type="NCBI Taxonomy" id="743718"/>
    <lineage>
        <taxon>Bacteria</taxon>
        <taxon>Bacillati</taxon>
        <taxon>Actinomycetota</taxon>
        <taxon>Actinomycetes</taxon>
        <taxon>Micrococcales</taxon>
        <taxon>Promicromonosporaceae</taxon>
        <taxon>Isoptericola</taxon>
    </lineage>
</organism>
<dbReference type="KEGG" id="iva:Isova_0686"/>
<dbReference type="InterPro" id="IPR029058">
    <property type="entry name" value="AB_hydrolase_fold"/>
</dbReference>
<feature type="domain" description="AB hydrolase-1" evidence="2">
    <location>
        <begin position="9"/>
        <end position="232"/>
    </location>
</feature>
<dbReference type="EMBL" id="CP002810">
    <property type="protein sequence ID" value="AEG43473.1"/>
    <property type="molecule type" value="Genomic_DNA"/>
</dbReference>
<dbReference type="GO" id="GO:0006654">
    <property type="term" value="P:phosphatidic acid biosynthetic process"/>
    <property type="evidence" value="ECO:0007669"/>
    <property type="project" value="TreeGrafter"/>
</dbReference>
<feature type="region of interest" description="Disordered" evidence="1">
    <location>
        <begin position="247"/>
        <end position="299"/>
    </location>
</feature>
<proteinExistence type="predicted"/>
<evidence type="ECO:0000259" key="2">
    <source>
        <dbReference type="Pfam" id="PF12697"/>
    </source>
</evidence>
<protein>
    <recommendedName>
        <fullName evidence="2">AB hydrolase-1 domain-containing protein</fullName>
    </recommendedName>
</protein>
<dbReference type="AlphaFoldDB" id="F6FWC9"/>
<keyword evidence="4" id="KW-1185">Reference proteome</keyword>
<dbReference type="GO" id="GO:0042171">
    <property type="term" value="F:lysophosphatidic acid acyltransferase activity"/>
    <property type="evidence" value="ECO:0007669"/>
    <property type="project" value="TreeGrafter"/>
</dbReference>
<dbReference type="Proteomes" id="UP000009236">
    <property type="component" value="Chromosome"/>
</dbReference>
<evidence type="ECO:0000256" key="1">
    <source>
        <dbReference type="SAM" id="MobiDB-lite"/>
    </source>
</evidence>
<dbReference type="GO" id="GO:0055088">
    <property type="term" value="P:lipid homeostasis"/>
    <property type="evidence" value="ECO:0007669"/>
    <property type="project" value="TreeGrafter"/>
</dbReference>
<dbReference type="InterPro" id="IPR000073">
    <property type="entry name" value="AB_hydrolase_1"/>
</dbReference>
<reference evidence="3 4" key="1">
    <citation type="submission" date="2011-05" db="EMBL/GenBank/DDBJ databases">
        <title>Complete sequence of Isoptericola variabilis 225.</title>
        <authorList>
            <consortium name="US DOE Joint Genome Institute"/>
            <person name="Lucas S."/>
            <person name="Han J."/>
            <person name="Lapidus A."/>
            <person name="Cheng J.-F."/>
            <person name="Goodwin L."/>
            <person name="Pitluck S."/>
            <person name="Peters L."/>
            <person name="Mikhailova N."/>
            <person name="Zeytun A."/>
            <person name="Han C."/>
            <person name="Tapia R."/>
            <person name="Land M."/>
            <person name="Hauser L."/>
            <person name="Kyrpides N."/>
            <person name="Ivanova N."/>
            <person name="Pagani I."/>
            <person name="Siebers A."/>
            <person name="Allgaier M."/>
            <person name="Thelen M."/>
            <person name="Hugenholtz P."/>
            <person name="Gladden J."/>
            <person name="Woyke T."/>
        </authorList>
    </citation>
    <scope>NUCLEOTIDE SEQUENCE [LARGE SCALE GENOMIC DNA]</scope>
    <source>
        <strain evidence="4">225</strain>
    </source>
</reference>
<evidence type="ECO:0000313" key="4">
    <source>
        <dbReference type="Proteomes" id="UP000009236"/>
    </source>
</evidence>
<sequence length="299" mass="31743">MTLARPVPVVLVHGSRTSRTMWRRQLEALDAAGVPVEAIELPGHGARRGEPFTLDGAVEAVHDGVRRAGGRALVVGLSLGGYLAIEHRARYPHESAGLVAASCSTSPASRLRAAWLLLARWIESWPDSGERLNDAFVARMLTAEAARDAGAGGFALDVMSAVLQEVGLTDPRTALAAAGSPVWIVNGRYDHFRGHERSMLRAARSSGAEAHLVVVPHARHLVSLDAPVAFNRVLLEAADAVTRREAARAAGVPEGRQPSSRSHALAPPTSAAEFGTITTSSPSRSRADAVMRRELPPPM</sequence>
<name>F6FWC9_ISOV2</name>
<dbReference type="STRING" id="743718.Isova_0686"/>
<dbReference type="PANTHER" id="PTHR42886">
    <property type="entry name" value="RE40534P-RELATED"/>
    <property type="match status" value="1"/>
</dbReference>
<feature type="compositionally biased region" description="Basic and acidic residues" evidence="1">
    <location>
        <begin position="285"/>
        <end position="299"/>
    </location>
</feature>
<dbReference type="Gene3D" id="3.40.50.1820">
    <property type="entry name" value="alpha/beta hydrolase"/>
    <property type="match status" value="1"/>
</dbReference>
<dbReference type="PANTHER" id="PTHR42886:SF42">
    <property type="entry name" value="ALPHA_BETA-HYDROLASES SUPERFAMILY PROTEIN"/>
    <property type="match status" value="1"/>
</dbReference>
<dbReference type="GO" id="GO:0052689">
    <property type="term" value="F:carboxylic ester hydrolase activity"/>
    <property type="evidence" value="ECO:0007669"/>
    <property type="project" value="TreeGrafter"/>
</dbReference>